<dbReference type="SMART" id="SM00826">
    <property type="entry name" value="PKS_DH"/>
    <property type="match status" value="1"/>
</dbReference>
<protein>
    <submittedName>
        <fullName evidence="13">SDR family NAD(P)-dependent oxidoreductase</fullName>
    </submittedName>
</protein>
<dbReference type="InterPro" id="IPR050091">
    <property type="entry name" value="PKS_NRPS_Biosynth_Enz"/>
</dbReference>
<dbReference type="PROSITE" id="PS50075">
    <property type="entry name" value="CARRIER"/>
    <property type="match status" value="1"/>
</dbReference>
<feature type="active site" description="Proton donor; for dehydratase activity" evidence="8">
    <location>
        <position position="2046"/>
    </location>
</feature>
<evidence type="ECO:0000256" key="1">
    <source>
        <dbReference type="ARBA" id="ARBA00004792"/>
    </source>
</evidence>
<dbReference type="InterPro" id="IPR049552">
    <property type="entry name" value="PKS_DH_N"/>
</dbReference>
<evidence type="ECO:0000256" key="6">
    <source>
        <dbReference type="ARBA" id="ARBA00023268"/>
    </source>
</evidence>
<feature type="region of interest" description="N-terminal hotdog fold" evidence="8">
    <location>
        <begin position="1850"/>
        <end position="1971"/>
    </location>
</feature>
<keyword evidence="2" id="KW-0596">Phosphopantetheine</keyword>
<dbReference type="InterPro" id="IPR016036">
    <property type="entry name" value="Malonyl_transacylase_ACP-bd"/>
</dbReference>
<evidence type="ECO:0000256" key="4">
    <source>
        <dbReference type="ARBA" id="ARBA00022679"/>
    </source>
</evidence>
<dbReference type="SMART" id="SM01294">
    <property type="entry name" value="PKS_PP_betabranch"/>
    <property type="match status" value="1"/>
</dbReference>
<dbReference type="SUPFAM" id="SSF52151">
    <property type="entry name" value="FabD/lysophospholipase-like"/>
    <property type="match status" value="2"/>
</dbReference>
<dbReference type="InterPro" id="IPR036736">
    <property type="entry name" value="ACP-like_sf"/>
</dbReference>
<dbReference type="InterPro" id="IPR049900">
    <property type="entry name" value="PKS_mFAS_DH"/>
</dbReference>
<keyword evidence="14" id="KW-1185">Reference proteome</keyword>
<proteinExistence type="predicted"/>
<dbReference type="InterPro" id="IPR049551">
    <property type="entry name" value="PKS_DH_C"/>
</dbReference>
<dbReference type="PROSITE" id="PS00012">
    <property type="entry name" value="PHOSPHOPANTETHEINE"/>
    <property type="match status" value="1"/>
</dbReference>
<dbReference type="InterPro" id="IPR036291">
    <property type="entry name" value="NAD(P)-bd_dom_sf"/>
</dbReference>
<dbReference type="SUPFAM" id="SSF51735">
    <property type="entry name" value="NAD(P)-binding Rossmann-fold domains"/>
    <property type="match status" value="2"/>
</dbReference>
<dbReference type="GO" id="GO:0033068">
    <property type="term" value="P:macrolide biosynthetic process"/>
    <property type="evidence" value="ECO:0007669"/>
    <property type="project" value="UniProtKB-ARBA"/>
</dbReference>
<dbReference type="SUPFAM" id="SSF47336">
    <property type="entry name" value="ACP-like"/>
    <property type="match status" value="1"/>
</dbReference>
<dbReference type="Pfam" id="PF00550">
    <property type="entry name" value="PP-binding"/>
    <property type="match status" value="1"/>
</dbReference>
<evidence type="ECO:0000259" key="11">
    <source>
        <dbReference type="PROSITE" id="PS52004"/>
    </source>
</evidence>
<dbReference type="InterPro" id="IPR001227">
    <property type="entry name" value="Ac_transferase_dom_sf"/>
</dbReference>
<feature type="compositionally biased region" description="Low complexity" evidence="9">
    <location>
        <begin position="890"/>
        <end position="905"/>
    </location>
</feature>
<evidence type="ECO:0000313" key="13">
    <source>
        <dbReference type="EMBL" id="RMI32446.1"/>
    </source>
</evidence>
<feature type="region of interest" description="C-terminal hotdog fold" evidence="8">
    <location>
        <begin position="1985"/>
        <end position="2124"/>
    </location>
</feature>
<dbReference type="SMART" id="SM00822">
    <property type="entry name" value="PKS_KR"/>
    <property type="match status" value="1"/>
</dbReference>
<evidence type="ECO:0000256" key="3">
    <source>
        <dbReference type="ARBA" id="ARBA00022553"/>
    </source>
</evidence>
<keyword evidence="5" id="KW-0045">Antibiotic biosynthesis</keyword>
<feature type="domain" description="Carrier" evidence="10">
    <location>
        <begin position="919"/>
        <end position="994"/>
    </location>
</feature>
<dbReference type="SUPFAM" id="SSF53901">
    <property type="entry name" value="Thiolase-like"/>
    <property type="match status" value="2"/>
</dbReference>
<keyword evidence="4" id="KW-0808">Transferase</keyword>
<dbReference type="SMART" id="SM00823">
    <property type="entry name" value="PKS_PP"/>
    <property type="match status" value="1"/>
</dbReference>
<dbReference type="InterPro" id="IPR016035">
    <property type="entry name" value="Acyl_Trfase/lysoPLipase"/>
</dbReference>
<dbReference type="InterPro" id="IPR020807">
    <property type="entry name" value="PKS_DH"/>
</dbReference>
<evidence type="ECO:0000313" key="14">
    <source>
        <dbReference type="Proteomes" id="UP000278673"/>
    </source>
</evidence>
<dbReference type="InterPro" id="IPR057326">
    <property type="entry name" value="KR_dom"/>
</dbReference>
<dbReference type="SUPFAM" id="SSF55048">
    <property type="entry name" value="Probable ACP-binding domain of malonyl-CoA ACP transacylase"/>
    <property type="match status" value="2"/>
</dbReference>
<dbReference type="InterPro" id="IPR042104">
    <property type="entry name" value="PKS_dehydratase_sf"/>
</dbReference>
<dbReference type="PROSITE" id="PS52019">
    <property type="entry name" value="PKS_MFAS_DH"/>
    <property type="match status" value="1"/>
</dbReference>
<dbReference type="FunFam" id="3.40.47.10:FF:000019">
    <property type="entry name" value="Polyketide synthase type I"/>
    <property type="match status" value="2"/>
</dbReference>
<dbReference type="SMART" id="SM00827">
    <property type="entry name" value="PKS_AT"/>
    <property type="match status" value="2"/>
</dbReference>
<dbReference type="InterPro" id="IPR013968">
    <property type="entry name" value="PKS_KR"/>
</dbReference>
<dbReference type="PROSITE" id="PS52004">
    <property type="entry name" value="KS3_2"/>
    <property type="match status" value="2"/>
</dbReference>
<feature type="domain" description="Ketosynthase family 3 (KS3)" evidence="11">
    <location>
        <begin position="3"/>
        <end position="428"/>
    </location>
</feature>
<dbReference type="InterPro" id="IPR032821">
    <property type="entry name" value="PKS_assoc"/>
</dbReference>
<dbReference type="Gene3D" id="3.40.47.10">
    <property type="match status" value="2"/>
</dbReference>
<reference evidence="13 14" key="1">
    <citation type="submission" date="2018-10" db="EMBL/GenBank/DDBJ databases">
        <title>Isolation, diversity and antifungal activity of actinobacteria from wheat.</title>
        <authorList>
            <person name="Han C."/>
        </authorList>
    </citation>
    <scope>NUCLEOTIDE SEQUENCE [LARGE SCALE GENOMIC DNA]</scope>
    <source>
        <strain evidence="13 14">NEAU-YY642</strain>
    </source>
</reference>
<dbReference type="Pfam" id="PF14765">
    <property type="entry name" value="PS-DH"/>
    <property type="match status" value="1"/>
</dbReference>
<gene>
    <name evidence="13" type="ORF">EBN88_25200</name>
</gene>
<feature type="domain" description="Ketosynthase family 3 (KS3)" evidence="11">
    <location>
        <begin position="1012"/>
        <end position="1439"/>
    </location>
</feature>
<evidence type="ECO:0000256" key="2">
    <source>
        <dbReference type="ARBA" id="ARBA00022450"/>
    </source>
</evidence>
<dbReference type="Gene3D" id="3.10.129.110">
    <property type="entry name" value="Polyketide synthase dehydratase"/>
    <property type="match status" value="1"/>
</dbReference>
<dbReference type="InterPro" id="IPR006162">
    <property type="entry name" value="Ppantetheine_attach_site"/>
</dbReference>
<dbReference type="Pfam" id="PF22953">
    <property type="entry name" value="SpnB_Rossmann"/>
    <property type="match status" value="1"/>
</dbReference>
<keyword evidence="6" id="KW-0511">Multifunctional enzyme</keyword>
<dbReference type="GO" id="GO:0031177">
    <property type="term" value="F:phosphopantetheine binding"/>
    <property type="evidence" value="ECO:0007669"/>
    <property type="project" value="InterPro"/>
</dbReference>
<feature type="domain" description="PKS/mFAS DH" evidence="12">
    <location>
        <begin position="1850"/>
        <end position="2124"/>
    </location>
</feature>
<accession>A0A3M2L627</accession>
<evidence type="ECO:0000256" key="9">
    <source>
        <dbReference type="SAM" id="MobiDB-lite"/>
    </source>
</evidence>
<dbReference type="Pfam" id="PF00109">
    <property type="entry name" value="ketoacyl-synt"/>
    <property type="match status" value="2"/>
</dbReference>
<dbReference type="InterPro" id="IPR020841">
    <property type="entry name" value="PKS_Beta-ketoAc_synthase_dom"/>
</dbReference>
<dbReference type="PANTHER" id="PTHR43775:SF51">
    <property type="entry name" value="INACTIVE PHENOLPHTHIOCEROL SYNTHESIS POLYKETIDE SYNTHASE TYPE I PKS1-RELATED"/>
    <property type="match status" value="1"/>
</dbReference>
<dbReference type="InterPro" id="IPR016039">
    <property type="entry name" value="Thiolase-like"/>
</dbReference>
<feature type="non-terminal residue" evidence="13">
    <location>
        <position position="2592"/>
    </location>
</feature>
<dbReference type="Pfam" id="PF08659">
    <property type="entry name" value="KR"/>
    <property type="match status" value="1"/>
</dbReference>
<keyword evidence="7" id="KW-0012">Acyltransferase</keyword>
<dbReference type="CDD" id="cd08956">
    <property type="entry name" value="KR_3_FAS_SDR_x"/>
    <property type="match status" value="1"/>
</dbReference>
<dbReference type="PROSITE" id="PS00606">
    <property type="entry name" value="KS3_1"/>
    <property type="match status" value="1"/>
</dbReference>
<name>A0A3M2L627_9ACTN</name>
<comment type="caution">
    <text evidence="13">The sequence shown here is derived from an EMBL/GenBank/DDBJ whole genome shotgun (WGS) entry which is preliminary data.</text>
</comment>
<feature type="region of interest" description="Disordered" evidence="9">
    <location>
        <begin position="878"/>
        <end position="910"/>
    </location>
</feature>
<dbReference type="Pfam" id="PF16197">
    <property type="entry name" value="KAsynt_C_assoc"/>
    <property type="match status" value="2"/>
</dbReference>
<dbReference type="InterPro" id="IPR014043">
    <property type="entry name" value="Acyl_transferase_dom"/>
</dbReference>
<dbReference type="Pfam" id="PF21089">
    <property type="entry name" value="PKS_DH_N"/>
    <property type="match status" value="1"/>
</dbReference>
<dbReference type="Gene3D" id="3.40.50.720">
    <property type="entry name" value="NAD(P)-binding Rossmann-like Domain"/>
    <property type="match status" value="1"/>
</dbReference>
<feature type="active site" description="Proton acceptor; for dehydratase activity" evidence="8">
    <location>
        <position position="1882"/>
    </location>
</feature>
<dbReference type="InterPro" id="IPR014030">
    <property type="entry name" value="Ketoacyl_synth_N"/>
</dbReference>
<evidence type="ECO:0000256" key="5">
    <source>
        <dbReference type="ARBA" id="ARBA00023194"/>
    </source>
</evidence>
<evidence type="ECO:0000256" key="8">
    <source>
        <dbReference type="PROSITE-ProRule" id="PRU01363"/>
    </source>
</evidence>
<organism evidence="13 14">
    <name type="scientific">Streptomyces triticirhizae</name>
    <dbReference type="NCBI Taxonomy" id="2483353"/>
    <lineage>
        <taxon>Bacteria</taxon>
        <taxon>Bacillati</taxon>
        <taxon>Actinomycetota</taxon>
        <taxon>Actinomycetes</taxon>
        <taxon>Kitasatosporales</taxon>
        <taxon>Streptomycetaceae</taxon>
        <taxon>Streptomyces</taxon>
    </lineage>
</organism>
<dbReference type="Proteomes" id="UP000278673">
    <property type="component" value="Unassembled WGS sequence"/>
</dbReference>
<dbReference type="GO" id="GO:0004315">
    <property type="term" value="F:3-oxoacyl-[acyl-carrier-protein] synthase activity"/>
    <property type="evidence" value="ECO:0007669"/>
    <property type="project" value="InterPro"/>
</dbReference>
<dbReference type="Gene3D" id="3.40.366.10">
    <property type="entry name" value="Malonyl-Coenzyme A Acyl Carrier Protein, domain 2"/>
    <property type="match status" value="2"/>
</dbReference>
<evidence type="ECO:0000259" key="10">
    <source>
        <dbReference type="PROSITE" id="PS50075"/>
    </source>
</evidence>
<dbReference type="Gene3D" id="3.30.70.3290">
    <property type="match status" value="2"/>
</dbReference>
<dbReference type="CDD" id="cd00833">
    <property type="entry name" value="PKS"/>
    <property type="match status" value="2"/>
</dbReference>
<dbReference type="PANTHER" id="PTHR43775">
    <property type="entry name" value="FATTY ACID SYNTHASE"/>
    <property type="match status" value="1"/>
</dbReference>
<dbReference type="Gene3D" id="1.10.1200.10">
    <property type="entry name" value="ACP-like"/>
    <property type="match status" value="1"/>
</dbReference>
<dbReference type="InterPro" id="IPR055123">
    <property type="entry name" value="SpnB-like_Rossmann"/>
</dbReference>
<keyword evidence="3" id="KW-0597">Phosphoprotein</keyword>
<dbReference type="EMBL" id="RFFJ01000203">
    <property type="protein sequence ID" value="RMI32446.1"/>
    <property type="molecule type" value="Genomic_DNA"/>
</dbReference>
<evidence type="ECO:0000256" key="7">
    <source>
        <dbReference type="ARBA" id="ARBA00023315"/>
    </source>
</evidence>
<sequence>MPEDAVAVIGISCRLPQADGPEQLWQLLSDGRHAVTRVPADRWRAEDRADLEGPDGAAGLEHGAFLDDVAGFDADFFGISPREAALIDPQQRLVLELGWHALEDARLRPSTLSGVDVGVFIGVNADDYAKLLHRDAALDAGSHHAMPGTQRALVANRLSYFLKLRGPSLTLDSAQSSSLVAVHLACESLRRGESGIALAGGVNLHLLAESTLLAARWGGLSPDGRCHTFDARANGYVPGEGGAVVVLKNLRQALADGDRVHCVIRGSATNNDGGGRTLTTPDPRAQSAVLREAYRRAGVPLDAVQYVELHGTGTRAGDPVEAAALGEVLGAARPAGDALPVGSVKTNIGHLSAAAGIAGLVKTVLSLKHRRLPASLNFETPHPDIPLDRLNLRVQRGLTEWPHPERKLVAGVSSFGMGGTNAHVVLEEAPRTADKPTNADADPARDTDDAHQAVTHWPLSAASAPALSAQARRLLELAARDDAPPPADIARSLLVTRETFPHRAVAVGADLPALTRALTALAEGSTAPGAVRGEATGGGLGLLFTGQGAQRVGMGAQLSATEPEFRRALDEVCEAFDPFLDGRLREVMSDGPRELLNTTAWAQPALFAIETALHRLVHARGVRPDTLAGHSIGELTAAHVAGLWSLEDAAWIVAARGRLMQALPAGGAMVAVQATEDEIDAALAEADPERIAVAAINGPDSVVISGDEEPVTAVAESFARQGRKTKRLAVSHAFHSPHMRQPMLDDFHTVLEAVTFRETTIPVVSNLTGRVATPEELRDPAYWVRHVRQPVRFFDTLRTLARRNVTTLLELGPDAVLSALAPGAVPVLRRDRDENLTLGTALAHLHTRGVPVDLGSPSGRLVDVPTYAFQRQPHWLDLAEPTGDRRPARPADASTPTPATPPAVAEHPLAQLPPDERAMAVRDLVRDRVAGTLGSAEALAIDLTRTFKELGFDSMMSVELSEALHGATGLRFSGGVVFDHPTPERLIAHILDELAGGPDAAAGTATAGVAVDEPIAVVGMACRYPGGVDSPEDLWRLVAEGTDAISEFPTDRGWDLDGLYDPDPDRPGRSYAREGGFLHDAAEFDAAFFGISPREALAMDPQQRLLLETSWQAVEHAGIEADSLRGTRTGVYVGATTHEYGPRAQSAPDGFAGYLLTGTTPSVMSGRIAYTFGLEGPAVTVDTACSSSLVALHLAVQALRAGECSLALAGGATVMATPAMFLEFSRQRGLSPDGRCRAFSADADGTGWAEGVGVLVVERLSDARRLGHRVLAVVRGSAVNQDGASNGLTAPNGPSQQRVIRAALESAGLSAADVDAVEAHGTGTRLGDPIEAQALLATYGQGREAERPLWLGSLKSNIGHTQAAAGVAGLIKMVMALREGVLPRTLHVDEPSPQVDWGSGAVELLRESREWVSREGWVRRAGVSSFGISGTNAHVIVEEAPAEEALPEPGSLPVVPWVVSGRSPEALDGQLGRLEEAAAGLDPVDVGWSLAATRSAFEHRAVLVDGREVARGVTASGGTGFVFSGQGSQRVGMGRELYAAYPVFAAALDEVCVAFDGALREVMFEGPAEVLDDTAWAQPAIFACEVALFRLLESWGLTPDALVGHSIGELAAAYVAGVWSLEDAAKVVAARGRLMGQLPAGGAMVALGVSESAVSELLSERVSLAAVNGPEAVVVSGEEAAVLEVAARFEAEGRKVKRLKVSHAFHSSLMDPMLDDFRQVLTQVSFNEPAVSMVSDVTNPEYWVRHVREAVRFHDGVQAATELGVSRFVEVGPDAALSSLVPGCVPMLRRNREEPATAVKALATLWTTGAGVNWPALYEGSGARTVDLPTYAFQRDRYWLDQPSNAGDVHPLLGAVVHLAEGDGLVLTGRLSRRSHPWLVDHTVLDSVLLPGTAFLELAVWAGDQVGASTVEELTLQAPLVLPEEGAVQLQVVVGGLDEFGRREIGVHSRVAEEPWVRHASGTLGTSGAEVAESLAQWPPAGAEAVELDRADAYARLAVDGFDYGPAFRGLRAVWRAGDEVFAEVELPAEGAGQAREFAVHPALLDAALHAVGITGLLSADMTGRLPFSWSDVRVHAWGAAALRVRLVRVGADATALTVFDAAGQAVASVPALTWRQVEADQLGAARRRFEESLYRVEWVEHPLPAVDASSPARLGPWPAGGEGDRYENLDALRRAVDAGEVAVPELVLADFATPVDGAADLPGSAHVRAGQALELAREWLADERFAAARLVFVTRGAVAAGAEAGDDAGLVSAPVWGLLRTAQTENPGRFGLVDTDGSPSGDAAVLAAVATGEPQLAFREGAARVPRLARVLAPAPEAEADTAEAGAETDAVRRFDPSGTVLLTGAFGRIGSLLARHLVTRHGVRSLLLTSRRGAAAEGAAELADELTALGAQVRIEACDVADRAQAAALLAAVPEERPLTAVVHTAGLLDDGVLGALTPERLDRVLSPKLDAAWHLHELTRDLDLSAFVLFSSISGLVGAAGQGNYAAANTFLDALAARRRAEGLPAQALAWGLWDQSGGMAERLDSADLARMARAGVASLAEDEGLALFDTALAHGDALLVPLRLDAGSVRAHAASDGVPALLRGLVRA</sequence>
<dbReference type="Pfam" id="PF00698">
    <property type="entry name" value="Acyl_transf_1"/>
    <property type="match status" value="2"/>
</dbReference>
<dbReference type="InterPro" id="IPR018201">
    <property type="entry name" value="Ketoacyl_synth_AS"/>
</dbReference>
<dbReference type="InterPro" id="IPR009081">
    <property type="entry name" value="PP-bd_ACP"/>
</dbReference>
<dbReference type="GO" id="GO:0004312">
    <property type="term" value="F:fatty acid synthase activity"/>
    <property type="evidence" value="ECO:0007669"/>
    <property type="project" value="TreeGrafter"/>
</dbReference>
<dbReference type="GO" id="GO:0006633">
    <property type="term" value="P:fatty acid biosynthetic process"/>
    <property type="evidence" value="ECO:0007669"/>
    <property type="project" value="InterPro"/>
</dbReference>
<dbReference type="Pfam" id="PF02801">
    <property type="entry name" value="Ketoacyl-synt_C"/>
    <property type="match status" value="2"/>
</dbReference>
<comment type="pathway">
    <text evidence="1">Antibiotic biosynthesis.</text>
</comment>
<dbReference type="InterPro" id="IPR014031">
    <property type="entry name" value="Ketoacyl_synth_C"/>
</dbReference>
<dbReference type="SMART" id="SM00825">
    <property type="entry name" value="PKS_KS"/>
    <property type="match status" value="2"/>
</dbReference>
<evidence type="ECO:0000259" key="12">
    <source>
        <dbReference type="PROSITE" id="PS52019"/>
    </source>
</evidence>
<dbReference type="InterPro" id="IPR020806">
    <property type="entry name" value="PKS_PP-bd"/>
</dbReference>